<organism evidence="1 2">
    <name type="scientific">Nocardia otitidiscaviarum</name>
    <dbReference type="NCBI Taxonomy" id="1823"/>
    <lineage>
        <taxon>Bacteria</taxon>
        <taxon>Bacillati</taxon>
        <taxon>Actinomycetota</taxon>
        <taxon>Actinomycetes</taxon>
        <taxon>Mycobacteriales</taxon>
        <taxon>Nocardiaceae</taxon>
        <taxon>Nocardia</taxon>
    </lineage>
</organism>
<dbReference type="EMBL" id="UGRY01000004">
    <property type="protein sequence ID" value="SUD48177.1"/>
    <property type="molecule type" value="Genomic_DNA"/>
</dbReference>
<sequence>MGLLRHAGLLVPGCAELLWGSAVLLRSAVLWGSAVLLRSAVLRGTVLLGCTVLLGRAGHRLLGPRSEPLRWLPARRMRRPSARLLVGVRLAWVTHLSNPVHLSGKESRTAAPMRGR</sequence>
<dbReference type="AlphaFoldDB" id="A0A379JHY5"/>
<accession>A0A379JHY5</accession>
<proteinExistence type="predicted"/>
<protein>
    <submittedName>
        <fullName evidence="1">Uncharacterized protein</fullName>
    </submittedName>
</protein>
<evidence type="ECO:0000313" key="1">
    <source>
        <dbReference type="EMBL" id="SUD48177.1"/>
    </source>
</evidence>
<reference evidence="1 2" key="1">
    <citation type="submission" date="2018-06" db="EMBL/GenBank/DDBJ databases">
        <authorList>
            <consortium name="Pathogen Informatics"/>
            <person name="Doyle S."/>
        </authorList>
    </citation>
    <scope>NUCLEOTIDE SEQUENCE [LARGE SCALE GENOMIC DNA]</scope>
    <source>
        <strain evidence="1 2">NCTC1934</strain>
    </source>
</reference>
<evidence type="ECO:0000313" key="2">
    <source>
        <dbReference type="Proteomes" id="UP000255467"/>
    </source>
</evidence>
<gene>
    <name evidence="1" type="ORF">NCTC1934_05505</name>
</gene>
<dbReference type="Proteomes" id="UP000255467">
    <property type="component" value="Unassembled WGS sequence"/>
</dbReference>
<keyword evidence="2" id="KW-1185">Reference proteome</keyword>
<name>A0A379JHY5_9NOCA</name>